<feature type="compositionally biased region" description="Polar residues" evidence="4">
    <location>
        <begin position="534"/>
        <end position="553"/>
    </location>
</feature>
<evidence type="ECO:0000259" key="5">
    <source>
        <dbReference type="PROSITE" id="PS50132"/>
    </source>
</evidence>
<dbReference type="SUPFAM" id="SSF55785">
    <property type="entry name" value="PYP-like sensor domain (PAS domain)"/>
    <property type="match status" value="1"/>
</dbReference>
<feature type="region of interest" description="Disordered" evidence="4">
    <location>
        <begin position="1"/>
        <end position="58"/>
    </location>
</feature>
<dbReference type="Pfam" id="PF00615">
    <property type="entry name" value="RGS"/>
    <property type="match status" value="1"/>
</dbReference>
<dbReference type="InterPro" id="IPR000014">
    <property type="entry name" value="PAS"/>
</dbReference>
<name>A0ABR2ITZ0_9PEZI</name>
<evidence type="ECO:0000313" key="6">
    <source>
        <dbReference type="EMBL" id="KAK8868309.1"/>
    </source>
</evidence>
<dbReference type="SUPFAM" id="SSF48097">
    <property type="entry name" value="Regulator of G-protein signaling, RGS"/>
    <property type="match status" value="1"/>
</dbReference>
<keyword evidence="6" id="KW-0808">Transferase</keyword>
<feature type="compositionally biased region" description="Polar residues" evidence="4">
    <location>
        <begin position="431"/>
        <end position="457"/>
    </location>
</feature>
<feature type="compositionally biased region" description="Low complexity" evidence="4">
    <location>
        <begin position="673"/>
        <end position="686"/>
    </location>
</feature>
<dbReference type="Gene3D" id="3.30.450.20">
    <property type="entry name" value="PAS domain"/>
    <property type="match status" value="1"/>
</dbReference>
<feature type="compositionally biased region" description="Polar residues" evidence="4">
    <location>
        <begin position="22"/>
        <end position="41"/>
    </location>
</feature>
<evidence type="ECO:0000256" key="2">
    <source>
        <dbReference type="ARBA" id="ARBA00022643"/>
    </source>
</evidence>
<keyword evidence="6" id="KW-0418">Kinase</keyword>
<dbReference type="InterPro" id="IPR016137">
    <property type="entry name" value="RGS"/>
</dbReference>
<dbReference type="InterPro" id="IPR044926">
    <property type="entry name" value="RGS_subdomain_2"/>
</dbReference>
<dbReference type="CDD" id="cd07440">
    <property type="entry name" value="RGS"/>
    <property type="match status" value="1"/>
</dbReference>
<keyword evidence="2" id="KW-0288">FMN</keyword>
<dbReference type="InterPro" id="IPR036305">
    <property type="entry name" value="RGS_sf"/>
</dbReference>
<keyword evidence="7" id="KW-1185">Reference proteome</keyword>
<accession>A0ABR2ITZ0</accession>
<gene>
    <name evidence="6" type="ORF">PGQ11_006887</name>
</gene>
<evidence type="ECO:0000256" key="3">
    <source>
        <dbReference type="ARBA" id="ARBA00022991"/>
    </source>
</evidence>
<dbReference type="NCBIfam" id="TIGR00229">
    <property type="entry name" value="sensory_box"/>
    <property type="match status" value="1"/>
</dbReference>
<dbReference type="EMBL" id="JAPCWZ010000004">
    <property type="protein sequence ID" value="KAK8868309.1"/>
    <property type="molecule type" value="Genomic_DNA"/>
</dbReference>
<feature type="compositionally biased region" description="Polar residues" evidence="4">
    <location>
        <begin position="687"/>
        <end position="705"/>
    </location>
</feature>
<evidence type="ECO:0000313" key="7">
    <source>
        <dbReference type="Proteomes" id="UP001390339"/>
    </source>
</evidence>
<dbReference type="CDD" id="cd00130">
    <property type="entry name" value="PAS"/>
    <property type="match status" value="1"/>
</dbReference>
<sequence length="763" mass="81873">MHQAPDQLTPLSPKGMGAMHSGRQSSFVPSNINSMNGISSASRVLSPPPTPRSPMLRPDRLSLRLKSNSGMALHTNDNALSQYTDYNCFGRSPSAFDAISPGLPSPPTDDRFAYSGRSASPFSRDVPNNPGAFTGCLPYMDFLGRDVFQMALDSPAVMRQLLHYCEKQGCEENVEFLIKIREYAQATNDMTVALTNISTQYTSLGAAKPVMFPSHVSRSLNSDIKRIAHATIPGLEAVFSDARAHIENRLATDVFPGFVKNQLVQCTVNALETGMAGASSSQLEYPGLGTSFCMTDAMGAENAIVSVSDHFVSLTGHARAEIVGQNCSLLQGPFTDIEAMRRMRVSVREGREAVELVLNFRKNGEAFWNLLFLLPLKDVHRGQIQYWLGAQVNVSENLDSRKDLLRALNAGAALSSEPVDNSSSADERASTENASPPTTQERGRRNSSVRTSTSGQGKSRRLFDSFRRRAASTTAAAAPSPPLFDPSEPIPGQQKMPKNSRFAAQRYQPRAQVHVYPTAYSHYMVLRYVASDPSSSPGCTSGMSGSHPNNVATPASVLGSSTSSAASSSTSGSAPSPSLGSGKSAKRNSAKLLVAYYNKAAVDLLSIRGDVTGADIFQVLADKARSPTVTRSFKSNVRERLVDGLSTTTKMVLDRSSSGSGRPGLLSKRRRSSTAGAAARTSTSTSPRQSMQQLIGQQSGDQPRQSESSEAMMMAAAAAAEKKAHASGKTPKNDSLYSHWVPLKNAMGVTEWVVLLLTPIPSS</sequence>
<evidence type="ECO:0000256" key="4">
    <source>
        <dbReference type="SAM" id="MobiDB-lite"/>
    </source>
</evidence>
<dbReference type="PANTHER" id="PTHR47429">
    <property type="entry name" value="PROTEIN TWIN LOV 1"/>
    <property type="match status" value="1"/>
</dbReference>
<feature type="compositionally biased region" description="Low complexity" evidence="4">
    <location>
        <begin position="706"/>
        <end position="719"/>
    </location>
</feature>
<keyword evidence="1" id="KW-0285">Flavoprotein</keyword>
<dbReference type="Pfam" id="PF13426">
    <property type="entry name" value="PAS_9"/>
    <property type="match status" value="1"/>
</dbReference>
<feature type="compositionally biased region" description="Low complexity" evidence="4">
    <location>
        <begin position="558"/>
        <end position="583"/>
    </location>
</feature>
<dbReference type="InterPro" id="IPR035965">
    <property type="entry name" value="PAS-like_dom_sf"/>
</dbReference>
<dbReference type="Gene3D" id="1.10.167.10">
    <property type="entry name" value="Regulator of G-protein Signalling 4, domain 2"/>
    <property type="match status" value="1"/>
</dbReference>
<dbReference type="GO" id="GO:0016301">
    <property type="term" value="F:kinase activity"/>
    <property type="evidence" value="ECO:0007669"/>
    <property type="project" value="UniProtKB-KW"/>
</dbReference>
<reference evidence="6 7" key="1">
    <citation type="journal article" date="2024" name="IMA Fungus">
        <title>Apiospora arundinis, a panoply of carbohydrate-active enzymes and secondary metabolites.</title>
        <authorList>
            <person name="Sorensen T."/>
            <person name="Petersen C."/>
            <person name="Muurmann A.T."/>
            <person name="Christiansen J.V."/>
            <person name="Brundto M.L."/>
            <person name="Overgaard C.K."/>
            <person name="Boysen A.T."/>
            <person name="Wollenberg R.D."/>
            <person name="Larsen T.O."/>
            <person name="Sorensen J.L."/>
            <person name="Nielsen K.L."/>
            <person name="Sondergaard T.E."/>
        </authorList>
    </citation>
    <scope>NUCLEOTIDE SEQUENCE [LARGE SCALE GENOMIC DNA]</scope>
    <source>
        <strain evidence="6 7">AAU 773</strain>
    </source>
</reference>
<organism evidence="6 7">
    <name type="scientific">Apiospora arundinis</name>
    <dbReference type="NCBI Taxonomy" id="335852"/>
    <lineage>
        <taxon>Eukaryota</taxon>
        <taxon>Fungi</taxon>
        <taxon>Dikarya</taxon>
        <taxon>Ascomycota</taxon>
        <taxon>Pezizomycotina</taxon>
        <taxon>Sordariomycetes</taxon>
        <taxon>Xylariomycetidae</taxon>
        <taxon>Amphisphaeriales</taxon>
        <taxon>Apiosporaceae</taxon>
        <taxon>Apiospora</taxon>
    </lineage>
</organism>
<dbReference type="SMART" id="SM00315">
    <property type="entry name" value="RGS"/>
    <property type="match status" value="1"/>
</dbReference>
<proteinExistence type="predicted"/>
<feature type="region of interest" description="Disordered" evidence="4">
    <location>
        <begin position="415"/>
        <end position="501"/>
    </location>
</feature>
<protein>
    <submittedName>
        <fullName evidence="6">Blue-light-activated histidine kinase 1</fullName>
    </submittedName>
</protein>
<feature type="domain" description="RGS" evidence="5">
    <location>
        <begin position="147"/>
        <end position="261"/>
    </location>
</feature>
<evidence type="ECO:0000256" key="1">
    <source>
        <dbReference type="ARBA" id="ARBA00022630"/>
    </source>
</evidence>
<dbReference type="PANTHER" id="PTHR47429:SF2">
    <property type="entry name" value="PROTEIN TWIN LOV 1"/>
    <property type="match status" value="1"/>
</dbReference>
<dbReference type="PROSITE" id="PS50132">
    <property type="entry name" value="RGS"/>
    <property type="match status" value="1"/>
</dbReference>
<keyword evidence="3" id="KW-0157">Chromophore</keyword>
<feature type="region of interest" description="Disordered" evidence="4">
    <location>
        <begin position="648"/>
        <end position="733"/>
    </location>
</feature>
<comment type="caution">
    <text evidence="6">The sequence shown here is derived from an EMBL/GenBank/DDBJ whole genome shotgun (WGS) entry which is preliminary data.</text>
</comment>
<feature type="compositionally biased region" description="Low complexity" evidence="4">
    <location>
        <begin position="654"/>
        <end position="666"/>
    </location>
</feature>
<feature type="region of interest" description="Disordered" evidence="4">
    <location>
        <begin position="534"/>
        <end position="585"/>
    </location>
</feature>
<dbReference type="Proteomes" id="UP001390339">
    <property type="component" value="Unassembled WGS sequence"/>
</dbReference>